<dbReference type="STRING" id="670386.D3B8X0"/>
<feature type="domain" description="NIPSNAP" evidence="2">
    <location>
        <begin position="148"/>
        <end position="241"/>
    </location>
</feature>
<gene>
    <name evidence="3" type="ORF">PPL_04913</name>
</gene>
<evidence type="ECO:0000256" key="1">
    <source>
        <dbReference type="ARBA" id="ARBA00005291"/>
    </source>
</evidence>
<dbReference type="GeneID" id="31360400"/>
<dbReference type="FunCoup" id="D3B8X0">
    <property type="interactions" value="104"/>
</dbReference>
<dbReference type="InterPro" id="IPR012577">
    <property type="entry name" value="NIPSNAP"/>
</dbReference>
<dbReference type="Pfam" id="PF07978">
    <property type="entry name" value="NIPSNAP"/>
    <property type="match status" value="2"/>
</dbReference>
<dbReference type="EMBL" id="ADBJ01000020">
    <property type="protein sequence ID" value="EFA82488.1"/>
    <property type="molecule type" value="Genomic_DNA"/>
</dbReference>
<dbReference type="RefSeq" id="XP_020434605.1">
    <property type="nucleotide sequence ID" value="XM_020575810.1"/>
</dbReference>
<comment type="similarity">
    <text evidence="1">Belongs to the NipSnap family.</text>
</comment>
<dbReference type="InterPro" id="IPR051557">
    <property type="entry name" value="NipSnap_domain"/>
</dbReference>
<feature type="domain" description="NIPSNAP" evidence="2">
    <location>
        <begin position="36"/>
        <end position="132"/>
    </location>
</feature>
<reference evidence="3 4" key="1">
    <citation type="journal article" date="2011" name="Genome Res.">
        <title>Phylogeny-wide analysis of social amoeba genomes highlights ancient origins for complex intercellular communication.</title>
        <authorList>
            <person name="Heidel A.J."/>
            <person name="Lawal H.M."/>
            <person name="Felder M."/>
            <person name="Schilde C."/>
            <person name="Helps N.R."/>
            <person name="Tunggal B."/>
            <person name="Rivero F."/>
            <person name="John U."/>
            <person name="Schleicher M."/>
            <person name="Eichinger L."/>
            <person name="Platzer M."/>
            <person name="Noegel A.A."/>
            <person name="Schaap P."/>
            <person name="Gloeckner G."/>
        </authorList>
    </citation>
    <scope>NUCLEOTIDE SEQUENCE [LARGE SCALE GENOMIC DNA]</scope>
    <source>
        <strain evidence="4">ATCC 26659 / Pp 5 / PN500</strain>
    </source>
</reference>
<dbReference type="PANTHER" id="PTHR21017">
    <property type="entry name" value="NIPSNAP-RELATED"/>
    <property type="match status" value="1"/>
</dbReference>
<dbReference type="SUPFAM" id="SSF54909">
    <property type="entry name" value="Dimeric alpha+beta barrel"/>
    <property type="match status" value="2"/>
</dbReference>
<dbReference type="GO" id="GO:0000423">
    <property type="term" value="P:mitophagy"/>
    <property type="evidence" value="ECO:0007669"/>
    <property type="project" value="UniProtKB-ARBA"/>
</dbReference>
<evidence type="ECO:0000259" key="2">
    <source>
        <dbReference type="Pfam" id="PF07978"/>
    </source>
</evidence>
<accession>D3B8X0</accession>
<proteinExistence type="inferred from homology"/>
<name>D3B8X0_HETP5</name>
<dbReference type="InterPro" id="IPR011008">
    <property type="entry name" value="Dimeric_a/b-barrel"/>
</dbReference>
<protein>
    <recommendedName>
        <fullName evidence="2">NIPSNAP domain-containing protein</fullName>
    </recommendedName>
</protein>
<dbReference type="GO" id="GO:0005739">
    <property type="term" value="C:mitochondrion"/>
    <property type="evidence" value="ECO:0007669"/>
    <property type="project" value="TreeGrafter"/>
</dbReference>
<keyword evidence="4" id="KW-1185">Reference proteome</keyword>
<organism evidence="3 4">
    <name type="scientific">Heterostelium pallidum (strain ATCC 26659 / Pp 5 / PN500)</name>
    <name type="common">Cellular slime mold</name>
    <name type="synonym">Polysphondylium pallidum</name>
    <dbReference type="NCBI Taxonomy" id="670386"/>
    <lineage>
        <taxon>Eukaryota</taxon>
        <taxon>Amoebozoa</taxon>
        <taxon>Evosea</taxon>
        <taxon>Eumycetozoa</taxon>
        <taxon>Dictyostelia</taxon>
        <taxon>Acytosteliales</taxon>
        <taxon>Acytosteliaceae</taxon>
        <taxon>Heterostelium</taxon>
    </lineage>
</organism>
<dbReference type="Proteomes" id="UP000001396">
    <property type="component" value="Unassembled WGS sequence"/>
</dbReference>
<dbReference type="InParanoid" id="D3B8X0"/>
<dbReference type="OMA" id="REKSWSV"/>
<dbReference type="Gene3D" id="3.30.70.100">
    <property type="match status" value="2"/>
</dbReference>
<sequence length="245" mass="28643">MNKFNTSTILFKNLSQALSKRTFSTNIPKDVENRVYELRTYSISLENFANFISLTQEHMHMRAKHSKLCGYWMSELGGINEVVHLWEYSSLDHRAQVRSNLRFDKDWNEKYMAKMKPMVLKQENIVLKEFPWGKLSLPENLDSKKVWELRTYQIKAGQVPKWEDLISNGIEARKQYSSPSGLFYSEIGKLNTVVSLWSYDNFEDRTKARRAALADPKWSGAVQSSYEITEKQENKTLIPVIFPTK</sequence>
<dbReference type="AlphaFoldDB" id="D3B8X0"/>
<evidence type="ECO:0000313" key="3">
    <source>
        <dbReference type="EMBL" id="EFA82488.1"/>
    </source>
</evidence>
<dbReference type="PANTHER" id="PTHR21017:SF17">
    <property type="entry name" value="PROTEIN NIPSNAP"/>
    <property type="match status" value="1"/>
</dbReference>
<comment type="caution">
    <text evidence="3">The sequence shown here is derived from an EMBL/GenBank/DDBJ whole genome shotgun (WGS) entry which is preliminary data.</text>
</comment>
<evidence type="ECO:0000313" key="4">
    <source>
        <dbReference type="Proteomes" id="UP000001396"/>
    </source>
</evidence>